<accession>E8N8N3</accession>
<dbReference type="InterPro" id="IPR049453">
    <property type="entry name" value="Memb_transporter_dom"/>
</dbReference>
<sequence>MTADDSSTTTVGVAVSRPGWRVSLARRSARVRESLPAIAQIVVAATAAYCFAHFVLGHSIPLLAATVTVSSLGLVRDARPWRVAETVAGMLVGILIAELVLLVAGAGWWQIALAMTVTLLAARFLSPQPGFALAAVVQSLIALVLVSGVPFLRLVDGAVGGVAALIVTALIPRTLRRTELRDADELFDALDVAMTTIVRALRKGDRARAERGLERARSLQTYVDAWSGSLESGQEVARISPFLRRQRTELQRHARVREALDLATRNLRVVARRAAYLCADGHARPVPADLLAELARGASLVRDSLDDISLEPAARAALVAVIRRLDPAVLLPDGGVGELNLVAAMRPLAVDLLVAAGMPSTEARALLPRI</sequence>
<dbReference type="STRING" id="979556.MTES_2725"/>
<reference key="2">
    <citation type="submission" date="2011-02" db="EMBL/GenBank/DDBJ databases">
        <title>Genome sequence of Microbacterium testaceum StLB037.</title>
        <authorList>
            <person name="Morohoshi T."/>
            <person name="Wang W.Z."/>
            <person name="Someya N."/>
            <person name="Ikeda T."/>
        </authorList>
    </citation>
    <scope>NUCLEOTIDE SEQUENCE</scope>
    <source>
        <strain>StLB037</strain>
    </source>
</reference>
<feature type="transmembrane region" description="Helical" evidence="5">
    <location>
        <begin position="132"/>
        <end position="152"/>
    </location>
</feature>
<comment type="subcellular location">
    <subcellularLocation>
        <location evidence="1">Membrane</location>
        <topology evidence="1">Multi-pass membrane protein</topology>
    </subcellularLocation>
</comment>
<dbReference type="Pfam" id="PF13515">
    <property type="entry name" value="FUSC_2"/>
    <property type="match status" value="1"/>
</dbReference>
<dbReference type="eggNOG" id="COG4129">
    <property type="taxonomic scope" value="Bacteria"/>
</dbReference>
<reference evidence="7 8" key="1">
    <citation type="journal article" date="2011" name="J. Bacteriol.">
        <title>Genome sequence of Microbacterium testaceum StLB037, an N-acylhomoserine lactone-degrading bacterium isolated from potato leaves.</title>
        <authorList>
            <person name="Morohoshi T."/>
            <person name="Wang W.-Z."/>
            <person name="Someya N."/>
            <person name="Ikeda T."/>
        </authorList>
    </citation>
    <scope>NUCLEOTIDE SEQUENCE [LARGE SCALE GENOMIC DNA]</scope>
    <source>
        <strain evidence="7 8">StLB037</strain>
    </source>
</reference>
<evidence type="ECO:0000256" key="3">
    <source>
        <dbReference type="ARBA" id="ARBA00022989"/>
    </source>
</evidence>
<keyword evidence="3 5" id="KW-1133">Transmembrane helix</keyword>
<dbReference type="AlphaFoldDB" id="E8N8N3"/>
<gene>
    <name evidence="7" type="ordered locus">MTES_2725</name>
</gene>
<feature type="transmembrane region" description="Helical" evidence="5">
    <location>
        <begin position="35"/>
        <end position="54"/>
    </location>
</feature>
<evidence type="ECO:0000256" key="2">
    <source>
        <dbReference type="ARBA" id="ARBA00022692"/>
    </source>
</evidence>
<keyword evidence="4 5" id="KW-0472">Membrane</keyword>
<organism evidence="7 8">
    <name type="scientific">Microbacterium testaceum (strain StLB037)</name>
    <dbReference type="NCBI Taxonomy" id="979556"/>
    <lineage>
        <taxon>Bacteria</taxon>
        <taxon>Bacillati</taxon>
        <taxon>Actinomycetota</taxon>
        <taxon>Actinomycetes</taxon>
        <taxon>Micrococcales</taxon>
        <taxon>Microbacteriaceae</taxon>
        <taxon>Microbacterium</taxon>
    </lineage>
</organism>
<evidence type="ECO:0000256" key="1">
    <source>
        <dbReference type="ARBA" id="ARBA00004141"/>
    </source>
</evidence>
<feature type="domain" description="Integral membrane bound transporter" evidence="6">
    <location>
        <begin position="49"/>
        <end position="167"/>
    </location>
</feature>
<name>E8N8N3_MICTS</name>
<dbReference type="Proteomes" id="UP000008975">
    <property type="component" value="Chromosome"/>
</dbReference>
<evidence type="ECO:0000259" key="6">
    <source>
        <dbReference type="Pfam" id="PF13515"/>
    </source>
</evidence>
<evidence type="ECO:0000313" key="8">
    <source>
        <dbReference type="Proteomes" id="UP000008975"/>
    </source>
</evidence>
<dbReference type="HOGENOM" id="CLU_046662_1_0_11"/>
<dbReference type="RefSeq" id="WP_013585814.1">
    <property type="nucleotide sequence ID" value="NC_015125.1"/>
</dbReference>
<protein>
    <submittedName>
        <fullName evidence="7">Predicted membrane protein</fullName>
    </submittedName>
</protein>
<keyword evidence="2 5" id="KW-0812">Transmembrane</keyword>
<proteinExistence type="predicted"/>
<feature type="transmembrane region" description="Helical" evidence="5">
    <location>
        <begin position="83"/>
        <end position="102"/>
    </location>
</feature>
<evidence type="ECO:0000256" key="5">
    <source>
        <dbReference type="SAM" id="Phobius"/>
    </source>
</evidence>
<dbReference type="EMBL" id="AP012052">
    <property type="protein sequence ID" value="BAJ75689.1"/>
    <property type="molecule type" value="Genomic_DNA"/>
</dbReference>
<evidence type="ECO:0000256" key="4">
    <source>
        <dbReference type="ARBA" id="ARBA00023136"/>
    </source>
</evidence>
<dbReference type="KEGG" id="mts:MTES_2725"/>
<evidence type="ECO:0000313" key="7">
    <source>
        <dbReference type="EMBL" id="BAJ75689.1"/>
    </source>
</evidence>
<dbReference type="GO" id="GO:0016020">
    <property type="term" value="C:membrane"/>
    <property type="evidence" value="ECO:0007669"/>
    <property type="project" value="UniProtKB-SubCell"/>
</dbReference>